<dbReference type="InterPro" id="IPR000175">
    <property type="entry name" value="Na/ntran_symport"/>
</dbReference>
<dbReference type="PANTHER" id="PTHR11616">
    <property type="entry name" value="SODIUM/CHLORIDE DEPENDENT TRANSPORTER"/>
    <property type="match status" value="1"/>
</dbReference>
<dbReference type="Proteomes" id="UP001209878">
    <property type="component" value="Unassembled WGS sequence"/>
</dbReference>
<accession>A0AAD9KAL6</accession>
<reference evidence="7" key="1">
    <citation type="journal article" date="2023" name="Mol. Biol. Evol.">
        <title>Third-Generation Sequencing Reveals the Adaptive Role of the Epigenome in Three Deep-Sea Polychaetes.</title>
        <authorList>
            <person name="Perez M."/>
            <person name="Aroh O."/>
            <person name="Sun Y."/>
            <person name="Lan Y."/>
            <person name="Juniper S.K."/>
            <person name="Young C.R."/>
            <person name="Angers B."/>
            <person name="Qian P.Y."/>
        </authorList>
    </citation>
    <scope>NUCLEOTIDE SEQUENCE</scope>
    <source>
        <strain evidence="7">R07B-5</strain>
    </source>
</reference>
<feature type="transmembrane region" description="Helical" evidence="6">
    <location>
        <begin position="199"/>
        <end position="220"/>
    </location>
</feature>
<feature type="transmembrane region" description="Helical" evidence="6">
    <location>
        <begin position="48"/>
        <end position="68"/>
    </location>
</feature>
<name>A0AAD9KAL6_RIDPI</name>
<dbReference type="SUPFAM" id="SSF161070">
    <property type="entry name" value="SNF-like"/>
    <property type="match status" value="1"/>
</dbReference>
<dbReference type="GO" id="GO:0089718">
    <property type="term" value="P:amino acid import across plasma membrane"/>
    <property type="evidence" value="ECO:0007669"/>
    <property type="project" value="TreeGrafter"/>
</dbReference>
<evidence type="ECO:0000256" key="1">
    <source>
        <dbReference type="ARBA" id="ARBA00004141"/>
    </source>
</evidence>
<keyword evidence="4 6" id="KW-1133">Transmembrane helix</keyword>
<feature type="transmembrane region" description="Helical" evidence="6">
    <location>
        <begin position="98"/>
        <end position="122"/>
    </location>
</feature>
<dbReference type="Pfam" id="PF00209">
    <property type="entry name" value="SNF"/>
    <property type="match status" value="1"/>
</dbReference>
<keyword evidence="3 6" id="KW-0812">Transmembrane</keyword>
<proteinExistence type="predicted"/>
<dbReference type="GO" id="GO:0015179">
    <property type="term" value="F:L-amino acid transmembrane transporter activity"/>
    <property type="evidence" value="ECO:0007669"/>
    <property type="project" value="TreeGrafter"/>
</dbReference>
<dbReference type="GO" id="GO:0005886">
    <property type="term" value="C:plasma membrane"/>
    <property type="evidence" value="ECO:0007669"/>
    <property type="project" value="TreeGrafter"/>
</dbReference>
<keyword evidence="5 6" id="KW-0472">Membrane</keyword>
<gene>
    <name evidence="7" type="ORF">NP493_1267g00016</name>
</gene>
<dbReference type="InterPro" id="IPR037272">
    <property type="entry name" value="SNS_sf"/>
</dbReference>
<feature type="transmembrane region" description="Helical" evidence="6">
    <location>
        <begin position="296"/>
        <end position="320"/>
    </location>
</feature>
<dbReference type="EMBL" id="JAODUO010001267">
    <property type="protein sequence ID" value="KAK2167646.1"/>
    <property type="molecule type" value="Genomic_DNA"/>
</dbReference>
<comment type="subcellular location">
    <subcellularLocation>
        <location evidence="1">Membrane</location>
        <topology evidence="1">Multi-pass membrane protein</topology>
    </subcellularLocation>
</comment>
<dbReference type="GO" id="GO:0005283">
    <property type="term" value="F:amino acid:sodium symporter activity"/>
    <property type="evidence" value="ECO:0007669"/>
    <property type="project" value="TreeGrafter"/>
</dbReference>
<feature type="transmembrane region" description="Helical" evidence="6">
    <location>
        <begin position="404"/>
        <end position="422"/>
    </location>
</feature>
<evidence type="ECO:0000256" key="3">
    <source>
        <dbReference type="ARBA" id="ARBA00022692"/>
    </source>
</evidence>
<dbReference type="PRINTS" id="PR00176">
    <property type="entry name" value="NANEUSMPORT"/>
</dbReference>
<feature type="transmembrane region" description="Helical" evidence="6">
    <location>
        <begin position="266"/>
        <end position="284"/>
    </location>
</feature>
<feature type="transmembrane region" description="Helical" evidence="6">
    <location>
        <begin position="173"/>
        <end position="192"/>
    </location>
</feature>
<protein>
    <submittedName>
        <fullName evidence="7">Uncharacterized protein</fullName>
    </submittedName>
</protein>
<evidence type="ECO:0000256" key="5">
    <source>
        <dbReference type="ARBA" id="ARBA00023136"/>
    </source>
</evidence>
<feature type="transmembrane region" description="Helical" evidence="6">
    <location>
        <begin position="74"/>
        <end position="91"/>
    </location>
</feature>
<feature type="transmembrane region" description="Helical" evidence="6">
    <location>
        <begin position="434"/>
        <end position="456"/>
    </location>
</feature>
<feature type="transmembrane region" description="Helical" evidence="6">
    <location>
        <begin position="509"/>
        <end position="531"/>
    </location>
</feature>
<evidence type="ECO:0000256" key="6">
    <source>
        <dbReference type="SAM" id="Phobius"/>
    </source>
</evidence>
<evidence type="ECO:0000256" key="4">
    <source>
        <dbReference type="ARBA" id="ARBA00022989"/>
    </source>
</evidence>
<evidence type="ECO:0000313" key="8">
    <source>
        <dbReference type="Proteomes" id="UP001209878"/>
    </source>
</evidence>
<evidence type="ECO:0000313" key="7">
    <source>
        <dbReference type="EMBL" id="KAK2167646.1"/>
    </source>
</evidence>
<keyword evidence="2" id="KW-0813">Transport</keyword>
<organism evidence="7 8">
    <name type="scientific">Ridgeia piscesae</name>
    <name type="common">Tubeworm</name>
    <dbReference type="NCBI Taxonomy" id="27915"/>
    <lineage>
        <taxon>Eukaryota</taxon>
        <taxon>Metazoa</taxon>
        <taxon>Spiralia</taxon>
        <taxon>Lophotrochozoa</taxon>
        <taxon>Annelida</taxon>
        <taxon>Polychaeta</taxon>
        <taxon>Sedentaria</taxon>
        <taxon>Canalipalpata</taxon>
        <taxon>Sabellida</taxon>
        <taxon>Siboglinidae</taxon>
        <taxon>Ridgeia</taxon>
    </lineage>
</organism>
<sequence length="610" mass="67557">MEQQAVAEGNMFLSPCRWNLAQFGFVCFYTMDLAATWTFPYYIYRHTVLFLVAYYVLLALLCVPVVLLQLRLGGVLRAGILTIFSHYLPALKGVAGGMLLMVFLSSVVYNVHVASGLFYMLAALKHPFPWAQQNNSTTRFESNYIFLGQTPAQSYYYNIFLESSGSISLPGGVPWHLGLSLLAVWILTFLLTVRGVRGFGKLVCVSGPLSVVLLLALLVYSHTAVPLATHALTNFYSDSGSSEVKDATLDILQSELASPLMWTRALEQHVGCVGLWIGILPTLGKHLGNRKPARNVTWLVLLLVHSMLPHLEAITIAPFIHALAVKRNLPFEGMVLKSGPRLAFVVLPDAFVASEVPNVWVCLYYVHLVVFALHRQALVLLMIVENIAEFAPKYTQIIFRRHEVLTLTLCIFGYLLGLPHVTQGGSYLSQLVDLSLPRILPVLAILTTIPLVKAYVRLEPLHLPIERIFMICWFVLASVAMAVLLVYHSVTFMTPFMAQLRLPVWATTLSWFITIGPLVVAIVVGATHAFWQAKGSLPERFLDIFCVDATVEINETESESGSMCAFPSPSCSAKVKVKKKPRLWEATQRPTEVRITAGASGSSDGHVTKL</sequence>
<dbReference type="PROSITE" id="PS50267">
    <property type="entry name" value="NA_NEUROTRAN_SYMP_3"/>
    <property type="match status" value="1"/>
</dbReference>
<feature type="transmembrane region" description="Helical" evidence="6">
    <location>
        <begin position="20"/>
        <end position="41"/>
    </location>
</feature>
<feature type="transmembrane region" description="Helical" evidence="6">
    <location>
        <begin position="468"/>
        <end position="489"/>
    </location>
</feature>
<comment type="caution">
    <text evidence="7">The sequence shown here is derived from an EMBL/GenBank/DDBJ whole genome shotgun (WGS) entry which is preliminary data.</text>
</comment>
<keyword evidence="8" id="KW-1185">Reference proteome</keyword>
<dbReference type="PANTHER" id="PTHR11616:SF323">
    <property type="entry name" value="SODIUM-DEPENDENT TRANSPORTER BEDRAGGLED"/>
    <property type="match status" value="1"/>
</dbReference>
<dbReference type="AlphaFoldDB" id="A0AAD9KAL6"/>
<evidence type="ECO:0000256" key="2">
    <source>
        <dbReference type="ARBA" id="ARBA00022448"/>
    </source>
</evidence>